<gene>
    <name evidence="1" type="ORF">SS37A_14420</name>
</gene>
<dbReference type="Proteomes" id="UP001317629">
    <property type="component" value="Chromosome"/>
</dbReference>
<protein>
    <submittedName>
        <fullName evidence="1">Uncharacterized protein</fullName>
    </submittedName>
</protein>
<dbReference type="RefSeq" id="WP_281931467.1">
    <property type="nucleotide sequence ID" value="NZ_AP027142.1"/>
</dbReference>
<evidence type="ECO:0000313" key="2">
    <source>
        <dbReference type="Proteomes" id="UP001317629"/>
    </source>
</evidence>
<dbReference type="EMBL" id="AP027142">
    <property type="protein sequence ID" value="BDV33913.1"/>
    <property type="molecule type" value="Genomic_DNA"/>
</dbReference>
<name>A0ABM8E7I0_9HYPH</name>
<keyword evidence="2" id="KW-1185">Reference proteome</keyword>
<organism evidence="1 2">
    <name type="scientific">Methylocystis iwaonis</name>
    <dbReference type="NCBI Taxonomy" id="2885079"/>
    <lineage>
        <taxon>Bacteria</taxon>
        <taxon>Pseudomonadati</taxon>
        <taxon>Pseudomonadota</taxon>
        <taxon>Alphaproteobacteria</taxon>
        <taxon>Hyphomicrobiales</taxon>
        <taxon>Methylocystaceae</taxon>
        <taxon>Methylocystis</taxon>
    </lineage>
</organism>
<evidence type="ECO:0000313" key="1">
    <source>
        <dbReference type="EMBL" id="BDV33913.1"/>
    </source>
</evidence>
<proteinExistence type="predicted"/>
<reference evidence="1 2" key="1">
    <citation type="journal article" date="2023" name="Int. J. Syst. Evol. Microbiol.">
        <title>Methylocystis iwaonis sp. nov., a type II methane-oxidizing bacterium from surface soil of a rice paddy field in Japan, and emended description of the genus Methylocystis (ex Whittenbury et al. 1970) Bowman et al. 1993.</title>
        <authorList>
            <person name="Kaise H."/>
            <person name="Sawadogo J.B."/>
            <person name="Alam M.S."/>
            <person name="Ueno C."/>
            <person name="Dianou D."/>
            <person name="Shinjo R."/>
            <person name="Asakawa S."/>
        </authorList>
    </citation>
    <scope>NUCLEOTIDE SEQUENCE [LARGE SCALE GENOMIC DNA]</scope>
    <source>
        <strain evidence="1 2">SS37A-Re</strain>
    </source>
</reference>
<sequence>MRERVFRYVLHSRRAAYEAAGWIFAADLGLPHGIYSVLMEWPHEGEAAEPESADAR</sequence>
<accession>A0ABM8E7I0</accession>